<evidence type="ECO:0008006" key="3">
    <source>
        <dbReference type="Google" id="ProtNLM"/>
    </source>
</evidence>
<dbReference type="Proteomes" id="UP000297452">
    <property type="component" value="Unassembled WGS sequence"/>
</dbReference>
<evidence type="ECO:0000313" key="1">
    <source>
        <dbReference type="EMBL" id="TGO69728.1"/>
    </source>
</evidence>
<gene>
    <name evidence="1" type="ORF">BOTNAR_0007g00090</name>
</gene>
<organism evidence="1 2">
    <name type="scientific">Botryotinia narcissicola</name>
    <dbReference type="NCBI Taxonomy" id="278944"/>
    <lineage>
        <taxon>Eukaryota</taxon>
        <taxon>Fungi</taxon>
        <taxon>Dikarya</taxon>
        <taxon>Ascomycota</taxon>
        <taxon>Pezizomycotina</taxon>
        <taxon>Leotiomycetes</taxon>
        <taxon>Helotiales</taxon>
        <taxon>Sclerotiniaceae</taxon>
        <taxon>Botryotinia</taxon>
    </lineage>
</organism>
<comment type="caution">
    <text evidence="1">The sequence shown here is derived from an EMBL/GenBank/DDBJ whole genome shotgun (WGS) entry which is preliminary data.</text>
</comment>
<evidence type="ECO:0000313" key="2">
    <source>
        <dbReference type="Proteomes" id="UP000297452"/>
    </source>
</evidence>
<dbReference type="AlphaFoldDB" id="A0A4Z1J824"/>
<name>A0A4Z1J824_9HELO</name>
<proteinExistence type="predicted"/>
<keyword evidence="2" id="KW-1185">Reference proteome</keyword>
<protein>
    <recommendedName>
        <fullName evidence="3">C2H2-type domain-containing protein</fullName>
    </recommendedName>
</protein>
<dbReference type="STRING" id="278944.A0A4Z1J824"/>
<accession>A0A4Z1J824</accession>
<dbReference type="EMBL" id="PQXJ01000007">
    <property type="protein sequence ID" value="TGO69728.1"/>
    <property type="molecule type" value="Genomic_DNA"/>
</dbReference>
<reference evidence="1 2" key="1">
    <citation type="submission" date="2017-12" db="EMBL/GenBank/DDBJ databases">
        <title>Comparative genomics of Botrytis spp.</title>
        <authorList>
            <person name="Valero-Jimenez C.A."/>
            <person name="Tapia P."/>
            <person name="Veloso J."/>
            <person name="Silva-Moreno E."/>
            <person name="Staats M."/>
            <person name="Valdes J.H."/>
            <person name="Van Kan J.A.L."/>
        </authorList>
    </citation>
    <scope>NUCLEOTIDE SEQUENCE [LARGE SCALE GENOMIC DNA]</scope>
    <source>
        <strain evidence="1 2">MUCL2120</strain>
    </source>
</reference>
<dbReference type="OrthoDB" id="3535323at2759"/>
<sequence length="351" mass="40556">MALNPSFYEQKRITQHLQSLGGSYNSSTINFLRIFRSFLIIPQEKLGEMSSHGNQFTSPTWEEHYIHDRALYQQPEGPVMYAFRLPPRFQHQDPVITPGYNTFTPASSTAAPIQPAVRMHQPYAHSYTDGAVQHGDQIQPHNSQFPHFDRPTMSTSIEPQEAWPSENRYQQQVTYTPTYTPAFTPVENIPLEQLAATRNPTHQTDTHINASYDADASSDVWSPGFCQHASCLAKPSDKQKNYREHSDWRRHWFRVHDKQYQCLIDGAMFGTANELNRHDEAIHQTGAKKHYCHIGGCQARAREFNRKDKFREHNDRWHGPYCCLVPYCDRGSGNGFKEQVLLTDHMRSRHA</sequence>